<keyword evidence="7" id="KW-0472">Membrane</keyword>
<keyword evidence="5" id="KW-1133">Transmembrane helix</keyword>
<accession>A0A5J4YYP1</accession>
<evidence type="ECO:0000313" key="10">
    <source>
        <dbReference type="Proteomes" id="UP000324585"/>
    </source>
</evidence>
<evidence type="ECO:0000256" key="1">
    <source>
        <dbReference type="ARBA" id="ARBA00004167"/>
    </source>
</evidence>
<dbReference type="PRINTS" id="PR01506">
    <property type="entry name" value="TATBPROTEIN"/>
</dbReference>
<feature type="compositionally biased region" description="Polar residues" evidence="8">
    <location>
        <begin position="175"/>
        <end position="186"/>
    </location>
</feature>
<dbReference type="EMBL" id="VRMN01000002">
    <property type="protein sequence ID" value="KAA8496729.1"/>
    <property type="molecule type" value="Genomic_DNA"/>
</dbReference>
<gene>
    <name evidence="9" type="ORF">FVE85_0458</name>
</gene>
<dbReference type="GO" id="GO:0015031">
    <property type="term" value="P:protein transport"/>
    <property type="evidence" value="ECO:0007669"/>
    <property type="project" value="UniProtKB-KW"/>
</dbReference>
<keyword evidence="4" id="KW-0653">Protein transport</keyword>
<evidence type="ECO:0000256" key="7">
    <source>
        <dbReference type="ARBA" id="ARBA00023136"/>
    </source>
</evidence>
<name>A0A5J4YYP1_PORPP</name>
<keyword evidence="10" id="KW-1185">Reference proteome</keyword>
<evidence type="ECO:0000256" key="5">
    <source>
        <dbReference type="ARBA" id="ARBA00022989"/>
    </source>
</evidence>
<evidence type="ECO:0000313" key="9">
    <source>
        <dbReference type="EMBL" id="KAA8496729.1"/>
    </source>
</evidence>
<evidence type="ECO:0000256" key="6">
    <source>
        <dbReference type="ARBA" id="ARBA00023010"/>
    </source>
</evidence>
<keyword evidence="3" id="KW-0812">Transmembrane</keyword>
<keyword evidence="6" id="KW-0811">Translocation</keyword>
<comment type="caution">
    <text evidence="9">The sequence shown here is derived from an EMBL/GenBank/DDBJ whole genome shotgun (WGS) entry which is preliminary data.</text>
</comment>
<reference evidence="10" key="1">
    <citation type="journal article" date="2019" name="Nat. Commun.">
        <title>Expansion of phycobilisome linker gene families in mesophilic red algae.</title>
        <authorList>
            <person name="Lee J."/>
            <person name="Kim D."/>
            <person name="Bhattacharya D."/>
            <person name="Yoon H.S."/>
        </authorList>
    </citation>
    <scope>NUCLEOTIDE SEQUENCE [LARGE SCALE GENOMIC DNA]</scope>
    <source>
        <strain evidence="10">CCMP 1328</strain>
    </source>
</reference>
<evidence type="ECO:0000256" key="4">
    <source>
        <dbReference type="ARBA" id="ARBA00022927"/>
    </source>
</evidence>
<dbReference type="GO" id="GO:0016020">
    <property type="term" value="C:membrane"/>
    <property type="evidence" value="ECO:0007669"/>
    <property type="project" value="UniProtKB-ARBA"/>
</dbReference>
<sequence>MGDAVMCFVSAGRPLAVQRAAAWRGEYGASCCEYARRITRTPAGRSAAAHSAATRSRSSTATVTMSLSGGLLGVGPMELAVVFAVGWIVLGPSELVSLARQLGKFIGGLKGTVENVRTNVTQLLESENMVETLSETMRTMQEPIKEIQRESLTFQEQIMRMNDPAQVAPRERQTESTAKTFNSADENTLKDADFGNEKGDVKDDLHRVPAMTSAPPPPKPVLKDLEPAAKENDLAETPAPITHQAQDTELELSEDLDLDELERRYQLRKRQILAEAARTARSTDSK</sequence>
<dbReference type="InterPro" id="IPR003369">
    <property type="entry name" value="TatA/B/E"/>
</dbReference>
<feature type="region of interest" description="Disordered" evidence="8">
    <location>
        <begin position="164"/>
        <end position="250"/>
    </location>
</feature>
<dbReference type="Proteomes" id="UP000324585">
    <property type="component" value="Unassembled WGS sequence"/>
</dbReference>
<proteinExistence type="predicted"/>
<protein>
    <submittedName>
        <fullName evidence="9">Sec-independent protein translocase protein TatB</fullName>
    </submittedName>
</protein>
<feature type="compositionally biased region" description="Basic and acidic residues" evidence="8">
    <location>
        <begin position="187"/>
        <end position="207"/>
    </location>
</feature>
<comment type="subcellular location">
    <subcellularLocation>
        <location evidence="1">Membrane</location>
        <topology evidence="1">Single-pass membrane protein</topology>
    </subcellularLocation>
</comment>
<dbReference type="AlphaFoldDB" id="A0A5J4YYP1"/>
<evidence type="ECO:0000256" key="8">
    <source>
        <dbReference type="SAM" id="MobiDB-lite"/>
    </source>
</evidence>
<evidence type="ECO:0000256" key="3">
    <source>
        <dbReference type="ARBA" id="ARBA00022692"/>
    </source>
</evidence>
<dbReference type="Pfam" id="PF02416">
    <property type="entry name" value="TatA_B_E"/>
    <property type="match status" value="1"/>
</dbReference>
<keyword evidence="2" id="KW-0813">Transport</keyword>
<organism evidence="9 10">
    <name type="scientific">Porphyridium purpureum</name>
    <name type="common">Red alga</name>
    <name type="synonym">Porphyridium cruentum</name>
    <dbReference type="NCBI Taxonomy" id="35688"/>
    <lineage>
        <taxon>Eukaryota</taxon>
        <taxon>Rhodophyta</taxon>
        <taxon>Bangiophyceae</taxon>
        <taxon>Porphyridiales</taxon>
        <taxon>Porphyridiaceae</taxon>
        <taxon>Porphyridium</taxon>
    </lineage>
</organism>
<dbReference type="Gene3D" id="1.20.5.3310">
    <property type="match status" value="1"/>
</dbReference>
<evidence type="ECO:0000256" key="2">
    <source>
        <dbReference type="ARBA" id="ARBA00022448"/>
    </source>
</evidence>
<feature type="compositionally biased region" description="Basic and acidic residues" evidence="8">
    <location>
        <begin position="221"/>
        <end position="233"/>
    </location>
</feature>
<dbReference type="OrthoDB" id="47875at2759"/>